<accession>F4QLX5</accession>
<proteinExistence type="predicted"/>
<evidence type="ECO:0000313" key="2">
    <source>
        <dbReference type="Proteomes" id="UP000006512"/>
    </source>
</evidence>
<dbReference type="Proteomes" id="UP000006512">
    <property type="component" value="Unassembled WGS sequence"/>
</dbReference>
<reference evidence="2" key="1">
    <citation type="submission" date="2011-03" db="EMBL/GenBank/DDBJ databases">
        <title>Draft genome sequence of Brevundimonas diminuta.</title>
        <authorList>
            <person name="Brown P.J.B."/>
            <person name="Buechlein A."/>
            <person name="Hemmerich C."/>
            <person name="Brun Y.V."/>
        </authorList>
    </citation>
    <scope>NUCLEOTIDE SEQUENCE [LARGE SCALE GENOMIC DNA]</scope>
    <source>
        <strain evidence="2">C19</strain>
    </source>
</reference>
<dbReference type="AlphaFoldDB" id="F4QLX5"/>
<dbReference type="HOGENOM" id="CLU_2630480_0_0_5"/>
<name>F4QLX5_9CAUL</name>
<evidence type="ECO:0000313" key="1">
    <source>
        <dbReference type="EMBL" id="EGF92394.1"/>
    </source>
</evidence>
<protein>
    <submittedName>
        <fullName evidence="1">Uncharacterized protein</fullName>
    </submittedName>
</protein>
<gene>
    <name evidence="1" type="ORF">ABI_08300</name>
</gene>
<sequence>MAVERPGRNLSLLRKSINTNAGKSLASKASTSGGDHPFSGFLFVARLIAQITPLDNDRNLIIDSITIAILWSMAVII</sequence>
<keyword evidence="2" id="KW-1185">Reference proteome</keyword>
<dbReference type="EMBL" id="GL883077">
    <property type="protein sequence ID" value="EGF92394.1"/>
    <property type="molecule type" value="Genomic_DNA"/>
</dbReference>
<organism evidence="1 2">
    <name type="scientific">Asticcacaulis biprosthecium C19</name>
    <dbReference type="NCBI Taxonomy" id="715226"/>
    <lineage>
        <taxon>Bacteria</taxon>
        <taxon>Pseudomonadati</taxon>
        <taxon>Pseudomonadota</taxon>
        <taxon>Alphaproteobacteria</taxon>
        <taxon>Caulobacterales</taxon>
        <taxon>Caulobacteraceae</taxon>
        <taxon>Asticcacaulis</taxon>
    </lineage>
</organism>